<gene>
    <name evidence="2" type="ORF">CDG81_21475</name>
</gene>
<dbReference type="AlphaFoldDB" id="A0A223RX11"/>
<reference evidence="2 3" key="1">
    <citation type="submission" date="2017-08" db="EMBL/GenBank/DDBJ databases">
        <title>The complete genome sequence of moderately halophilic actinomycete Actinopolyspora erythraea YIM 90600, the producer of novel erythromycin, novel actinopolysporins A-C and tubercidin.</title>
        <authorList>
            <person name="Yin M."/>
            <person name="Tang S."/>
        </authorList>
    </citation>
    <scope>NUCLEOTIDE SEQUENCE [LARGE SCALE GENOMIC DNA]</scope>
    <source>
        <strain evidence="2 3">YIM 90600</strain>
    </source>
</reference>
<dbReference type="InterPro" id="IPR027417">
    <property type="entry name" value="P-loop_NTPase"/>
</dbReference>
<dbReference type="InterPro" id="IPR038727">
    <property type="entry name" value="NadR/Ttd14_AAA_dom"/>
</dbReference>
<sequence length="227" mass="25334">MVRFRGHCDHQFVTYRVAITGSYGSGKTVLSTALSRLTEIPRTHGSPMREPIGGEGRSVHEWTPGQLVQLTVNRYTERVMSESGMPGGFISDGSVLHEWAYAKVKLVAGSYPGTAMPLRGRYRSDEVRALESVVDDLGLLMRRHAERSYDAFLHVPVEFDMTGDDQPINENFRLISDDILLPELESTGIPVYTVGGDIRERLEQCQKALGIDAVNEIEEVVRQVGER</sequence>
<dbReference type="EMBL" id="CP022752">
    <property type="protein sequence ID" value="ASU80412.1"/>
    <property type="molecule type" value="Genomic_DNA"/>
</dbReference>
<name>A0A223RX11_9ACTN</name>
<accession>A0A223RX11</accession>
<evidence type="ECO:0000313" key="2">
    <source>
        <dbReference type="EMBL" id="ASU80412.1"/>
    </source>
</evidence>
<dbReference type="Gene3D" id="3.40.50.300">
    <property type="entry name" value="P-loop containing nucleotide triphosphate hydrolases"/>
    <property type="match status" value="1"/>
</dbReference>
<feature type="domain" description="NadR/Ttd14 AAA" evidence="1">
    <location>
        <begin position="16"/>
        <end position="201"/>
    </location>
</feature>
<evidence type="ECO:0000313" key="3">
    <source>
        <dbReference type="Proteomes" id="UP000215043"/>
    </source>
</evidence>
<proteinExistence type="predicted"/>
<protein>
    <recommendedName>
        <fullName evidence="1">NadR/Ttd14 AAA domain-containing protein</fullName>
    </recommendedName>
</protein>
<dbReference type="Proteomes" id="UP000215043">
    <property type="component" value="Chromosome"/>
</dbReference>
<evidence type="ECO:0000259" key="1">
    <source>
        <dbReference type="Pfam" id="PF13521"/>
    </source>
</evidence>
<dbReference type="SUPFAM" id="SSF52540">
    <property type="entry name" value="P-loop containing nucleoside triphosphate hydrolases"/>
    <property type="match status" value="1"/>
</dbReference>
<dbReference type="KEGG" id="aey:CDG81_21475"/>
<organism evidence="2 3">
    <name type="scientific">Actinopolyspora erythraea</name>
    <dbReference type="NCBI Taxonomy" id="414996"/>
    <lineage>
        <taxon>Bacteria</taxon>
        <taxon>Bacillati</taxon>
        <taxon>Actinomycetota</taxon>
        <taxon>Actinomycetes</taxon>
        <taxon>Actinopolysporales</taxon>
        <taxon>Actinopolysporaceae</taxon>
        <taxon>Actinopolyspora</taxon>
    </lineage>
</organism>
<dbReference type="RefSeq" id="WP_084133797.1">
    <property type="nucleotide sequence ID" value="NZ_CP022752.1"/>
</dbReference>
<dbReference type="Pfam" id="PF13521">
    <property type="entry name" value="AAA_28"/>
    <property type="match status" value="1"/>
</dbReference>